<accession>A0A9D4JN93</accession>
<sequence>METATPVKSVRACLTCNRSSQGHLKNLRNVAMRSILLKKQFECLGCNIEDLVKVGHENLLVYDTCLKILDKLSEMKLNLQMNMKELKKSEDRTKRLIMHSVSPVVKKFKDTTVPVKSRKSSRALFKMPSPSPSRCIDSVISPKSGSIDHSYSGIPSKTKTQSLDHLYSTTVNQNVDLNNPYSFHKKKILMPPEITVNEKKSVITIFEQSSKDTVSVNTVLEKLLDLPSVNERLYLCLLQRLSGELNRICGTKDKSVLRTKVSELEPETFFSDIVKEMHLKCPKVLQFLITLSCPMDLAVPEKKHGIAAMYALGMYLRNNHMIAFQKAVAASCIRYNAGNGLMEFLHNLGMSIPTKSKLPMLDDLGQINGRDVVSALAIGKTIKITVDNIDGHIKAYQVRLGSGNRDFHYTHWSILIDRFDPRDLQGLSTQPKQITAQGPDPTIFFLSSNEHEALRKRCTQLVMRILVEEIQPLSMFSTATPRLVDHKYRQVVDRPSQVHPMFSSCDRVSL</sequence>
<comment type="caution">
    <text evidence="1">The sequence shown here is derived from an EMBL/GenBank/DDBJ whole genome shotgun (WGS) entry which is preliminary data.</text>
</comment>
<name>A0A9D4JN93_DREPO</name>
<evidence type="ECO:0000313" key="1">
    <source>
        <dbReference type="EMBL" id="KAH3814968.1"/>
    </source>
</evidence>
<keyword evidence="2" id="KW-1185">Reference proteome</keyword>
<dbReference type="AlphaFoldDB" id="A0A9D4JN93"/>
<reference evidence="1" key="1">
    <citation type="journal article" date="2019" name="bioRxiv">
        <title>The Genome of the Zebra Mussel, Dreissena polymorpha: A Resource for Invasive Species Research.</title>
        <authorList>
            <person name="McCartney M.A."/>
            <person name="Auch B."/>
            <person name="Kono T."/>
            <person name="Mallez S."/>
            <person name="Zhang Y."/>
            <person name="Obille A."/>
            <person name="Becker A."/>
            <person name="Abrahante J.E."/>
            <person name="Garbe J."/>
            <person name="Badalamenti J.P."/>
            <person name="Herman A."/>
            <person name="Mangelson H."/>
            <person name="Liachko I."/>
            <person name="Sullivan S."/>
            <person name="Sone E.D."/>
            <person name="Koren S."/>
            <person name="Silverstein K.A.T."/>
            <person name="Beckman K.B."/>
            <person name="Gohl D.M."/>
        </authorList>
    </citation>
    <scope>NUCLEOTIDE SEQUENCE</scope>
    <source>
        <strain evidence="1">Duluth1</strain>
        <tissue evidence="1">Whole animal</tissue>
    </source>
</reference>
<reference evidence="1" key="2">
    <citation type="submission" date="2020-11" db="EMBL/GenBank/DDBJ databases">
        <authorList>
            <person name="McCartney M.A."/>
            <person name="Auch B."/>
            <person name="Kono T."/>
            <person name="Mallez S."/>
            <person name="Becker A."/>
            <person name="Gohl D.M."/>
            <person name="Silverstein K.A.T."/>
            <person name="Koren S."/>
            <person name="Bechman K.B."/>
            <person name="Herman A."/>
            <person name="Abrahante J.E."/>
            <person name="Garbe J."/>
        </authorList>
    </citation>
    <scope>NUCLEOTIDE SEQUENCE</scope>
    <source>
        <strain evidence="1">Duluth1</strain>
        <tissue evidence="1">Whole animal</tissue>
    </source>
</reference>
<protein>
    <submittedName>
        <fullName evidence="1">Uncharacterized protein</fullName>
    </submittedName>
</protein>
<dbReference type="EMBL" id="JAIWYP010000006">
    <property type="protein sequence ID" value="KAH3814968.1"/>
    <property type="molecule type" value="Genomic_DNA"/>
</dbReference>
<proteinExistence type="predicted"/>
<dbReference type="Proteomes" id="UP000828390">
    <property type="component" value="Unassembled WGS sequence"/>
</dbReference>
<evidence type="ECO:0000313" key="2">
    <source>
        <dbReference type="Proteomes" id="UP000828390"/>
    </source>
</evidence>
<organism evidence="1 2">
    <name type="scientific">Dreissena polymorpha</name>
    <name type="common">Zebra mussel</name>
    <name type="synonym">Mytilus polymorpha</name>
    <dbReference type="NCBI Taxonomy" id="45954"/>
    <lineage>
        <taxon>Eukaryota</taxon>
        <taxon>Metazoa</taxon>
        <taxon>Spiralia</taxon>
        <taxon>Lophotrochozoa</taxon>
        <taxon>Mollusca</taxon>
        <taxon>Bivalvia</taxon>
        <taxon>Autobranchia</taxon>
        <taxon>Heteroconchia</taxon>
        <taxon>Euheterodonta</taxon>
        <taxon>Imparidentia</taxon>
        <taxon>Neoheterodontei</taxon>
        <taxon>Myida</taxon>
        <taxon>Dreissenoidea</taxon>
        <taxon>Dreissenidae</taxon>
        <taxon>Dreissena</taxon>
    </lineage>
</organism>
<gene>
    <name evidence="1" type="ORF">DPMN_143487</name>
</gene>